<name>A0A9D1JZR8_9FIRM</name>
<reference evidence="2" key="1">
    <citation type="submission" date="2020-10" db="EMBL/GenBank/DDBJ databases">
        <authorList>
            <person name="Gilroy R."/>
        </authorList>
    </citation>
    <scope>NUCLEOTIDE SEQUENCE</scope>
    <source>
        <strain evidence="2">CHK199-13235</strain>
    </source>
</reference>
<evidence type="ECO:0000313" key="2">
    <source>
        <dbReference type="EMBL" id="HIS75263.1"/>
    </source>
</evidence>
<proteinExistence type="predicted"/>
<keyword evidence="1" id="KW-0472">Membrane</keyword>
<organism evidence="2 3">
    <name type="scientific">Candidatus Merdivicinus excrementipullorum</name>
    <dbReference type="NCBI Taxonomy" id="2840867"/>
    <lineage>
        <taxon>Bacteria</taxon>
        <taxon>Bacillati</taxon>
        <taxon>Bacillota</taxon>
        <taxon>Clostridia</taxon>
        <taxon>Eubacteriales</taxon>
        <taxon>Oscillospiraceae</taxon>
        <taxon>Oscillospiraceae incertae sedis</taxon>
        <taxon>Candidatus Merdivicinus</taxon>
    </lineage>
</organism>
<accession>A0A9D1JZR8</accession>
<keyword evidence="1" id="KW-0812">Transmembrane</keyword>
<evidence type="ECO:0000256" key="1">
    <source>
        <dbReference type="SAM" id="Phobius"/>
    </source>
</evidence>
<dbReference type="AlphaFoldDB" id="A0A9D1JZR8"/>
<dbReference type="Pfam" id="PF12669">
    <property type="entry name" value="FeoB_associated"/>
    <property type="match status" value="1"/>
</dbReference>
<keyword evidence="1" id="KW-1133">Transmembrane helix</keyword>
<feature type="transmembrane region" description="Helical" evidence="1">
    <location>
        <begin position="6"/>
        <end position="23"/>
    </location>
</feature>
<comment type="caution">
    <text evidence="2">The sequence shown here is derived from an EMBL/GenBank/DDBJ whole genome shotgun (WGS) entry which is preliminary data.</text>
</comment>
<sequence>MTFADVILILLIAAAVAAVVISARRRKKRGMDCCGSCSGCSGKCACPSADKSRR</sequence>
<reference evidence="2" key="2">
    <citation type="journal article" date="2021" name="PeerJ">
        <title>Extensive microbial diversity within the chicken gut microbiome revealed by metagenomics and culture.</title>
        <authorList>
            <person name="Gilroy R."/>
            <person name="Ravi A."/>
            <person name="Getino M."/>
            <person name="Pursley I."/>
            <person name="Horton D.L."/>
            <person name="Alikhan N.F."/>
            <person name="Baker D."/>
            <person name="Gharbi K."/>
            <person name="Hall N."/>
            <person name="Watson M."/>
            <person name="Adriaenssens E.M."/>
            <person name="Foster-Nyarko E."/>
            <person name="Jarju S."/>
            <person name="Secka A."/>
            <person name="Antonio M."/>
            <person name="Oren A."/>
            <person name="Chaudhuri R.R."/>
            <person name="La Ragione R."/>
            <person name="Hildebrand F."/>
            <person name="Pallen M.J."/>
        </authorList>
    </citation>
    <scope>NUCLEOTIDE SEQUENCE</scope>
    <source>
        <strain evidence="2">CHK199-13235</strain>
    </source>
</reference>
<protein>
    <submittedName>
        <fullName evidence="2">FeoB-associated Cys-rich membrane protein</fullName>
    </submittedName>
</protein>
<dbReference type="EMBL" id="DVJP01000007">
    <property type="protein sequence ID" value="HIS75263.1"/>
    <property type="molecule type" value="Genomic_DNA"/>
</dbReference>
<dbReference type="Proteomes" id="UP000824002">
    <property type="component" value="Unassembled WGS sequence"/>
</dbReference>
<evidence type="ECO:0000313" key="3">
    <source>
        <dbReference type="Proteomes" id="UP000824002"/>
    </source>
</evidence>
<gene>
    <name evidence="2" type="ORF">IAB51_00480</name>
</gene>